<organism evidence="5">
    <name type="scientific">Rhodosorus marinus</name>
    <dbReference type="NCBI Taxonomy" id="101924"/>
    <lineage>
        <taxon>Eukaryota</taxon>
        <taxon>Rhodophyta</taxon>
        <taxon>Stylonematophyceae</taxon>
        <taxon>Stylonematales</taxon>
        <taxon>Stylonemataceae</taxon>
        <taxon>Rhodosorus</taxon>
    </lineage>
</organism>
<protein>
    <recommendedName>
        <fullName evidence="4">Spp2/MOS2 G-patch domain-containing protein</fullName>
    </recommendedName>
</protein>
<feature type="domain" description="Spp2/MOS2 G-patch" evidence="4">
    <location>
        <begin position="112"/>
        <end position="163"/>
    </location>
</feature>
<dbReference type="EMBL" id="HBEK01021246">
    <property type="protein sequence ID" value="CAD8401582.1"/>
    <property type="molecule type" value="Transcribed_RNA"/>
</dbReference>
<comment type="subcellular location">
    <subcellularLocation>
        <location evidence="1">Nucleus</location>
    </subcellularLocation>
</comment>
<reference evidence="5" key="1">
    <citation type="submission" date="2021-01" db="EMBL/GenBank/DDBJ databases">
        <authorList>
            <person name="Corre E."/>
            <person name="Pelletier E."/>
            <person name="Niang G."/>
            <person name="Scheremetjew M."/>
            <person name="Finn R."/>
            <person name="Kale V."/>
            <person name="Holt S."/>
            <person name="Cochrane G."/>
            <person name="Meng A."/>
            <person name="Brown T."/>
            <person name="Cohen L."/>
        </authorList>
    </citation>
    <scope>NUCLEOTIDE SEQUENCE</scope>
    <source>
        <strain evidence="5">UTEX LB 2760</strain>
    </source>
</reference>
<dbReference type="GO" id="GO:0005681">
    <property type="term" value="C:spliceosomal complex"/>
    <property type="evidence" value="ECO:0007669"/>
    <property type="project" value="TreeGrafter"/>
</dbReference>
<dbReference type="PANTHER" id="PTHR15818">
    <property type="entry name" value="G PATCH AND KOW-CONTAINING"/>
    <property type="match status" value="1"/>
</dbReference>
<feature type="region of interest" description="Disordered" evidence="3">
    <location>
        <begin position="145"/>
        <end position="171"/>
    </location>
</feature>
<accession>A0A7S0BRL5</accession>
<proteinExistence type="predicted"/>
<sequence>MKGFGFKVKGPKLQQTEPKRNQNDGFDAEENDDERETADGRRKYVATVGTEDNQDANKPEEKVEDLIVPVVTIESGLSQIERLMKKRQQLKEAGISMDEDAIFKRDIESLPETSADSYNRLSVENFGKSLLKGMGWREGTDKHVEMKQPKIRQPRLGLGATPLPPDEAQRKRKLDKIKLAKMAASVEKKKEKWCRWRP</sequence>
<feature type="region of interest" description="Disordered" evidence="3">
    <location>
        <begin position="1"/>
        <end position="61"/>
    </location>
</feature>
<feature type="compositionally biased region" description="Acidic residues" evidence="3">
    <location>
        <begin position="26"/>
        <end position="36"/>
    </location>
</feature>
<dbReference type="InterPro" id="IPR045166">
    <property type="entry name" value="Spp2-like"/>
</dbReference>
<evidence type="ECO:0000256" key="3">
    <source>
        <dbReference type="SAM" id="MobiDB-lite"/>
    </source>
</evidence>
<dbReference type="Pfam" id="PF12656">
    <property type="entry name" value="G-patch_2"/>
    <property type="match status" value="1"/>
</dbReference>
<dbReference type="InterPro" id="IPR026822">
    <property type="entry name" value="Spp2/MOS2_G-patch"/>
</dbReference>
<keyword evidence="2" id="KW-0539">Nucleus</keyword>
<dbReference type="PANTHER" id="PTHR15818:SF2">
    <property type="entry name" value="G-PATCH DOMAIN AND KOW MOTIFS-CONTAINING PROTEIN"/>
    <property type="match status" value="1"/>
</dbReference>
<gene>
    <name evidence="5" type="ORF">RMAR0315_LOCUS11586</name>
</gene>
<name>A0A7S0BRL5_9RHOD</name>
<evidence type="ECO:0000313" key="5">
    <source>
        <dbReference type="EMBL" id="CAD8401582.1"/>
    </source>
</evidence>
<dbReference type="AlphaFoldDB" id="A0A7S0BRL5"/>
<evidence type="ECO:0000259" key="4">
    <source>
        <dbReference type="Pfam" id="PF12656"/>
    </source>
</evidence>
<evidence type="ECO:0000256" key="2">
    <source>
        <dbReference type="ARBA" id="ARBA00023242"/>
    </source>
</evidence>
<dbReference type="GO" id="GO:0000398">
    <property type="term" value="P:mRNA splicing, via spliceosome"/>
    <property type="evidence" value="ECO:0007669"/>
    <property type="project" value="InterPro"/>
</dbReference>
<evidence type="ECO:0000256" key="1">
    <source>
        <dbReference type="ARBA" id="ARBA00004123"/>
    </source>
</evidence>